<keyword evidence="5 10" id="KW-1133">Transmembrane helix</keyword>
<keyword evidence="9" id="KW-0739">Sodium transport</keyword>
<dbReference type="Proteomes" id="UP000178835">
    <property type="component" value="Unassembled WGS sequence"/>
</dbReference>
<reference evidence="12 13" key="1">
    <citation type="journal article" date="2016" name="Nat. Commun.">
        <title>Thousands of microbial genomes shed light on interconnected biogeochemical processes in an aquifer system.</title>
        <authorList>
            <person name="Anantharaman K."/>
            <person name="Brown C.T."/>
            <person name="Hug L.A."/>
            <person name="Sharon I."/>
            <person name="Castelle C.J."/>
            <person name="Probst A.J."/>
            <person name="Thomas B.C."/>
            <person name="Singh A."/>
            <person name="Wilkins M.J."/>
            <person name="Karaoz U."/>
            <person name="Brodie E.L."/>
            <person name="Williams K.H."/>
            <person name="Hubbard S.S."/>
            <person name="Banfield J.F."/>
        </authorList>
    </citation>
    <scope>NUCLEOTIDE SEQUENCE [LARGE SCALE GENOMIC DNA]</scope>
</reference>
<feature type="transmembrane region" description="Helical" evidence="10">
    <location>
        <begin position="114"/>
        <end position="133"/>
    </location>
</feature>
<dbReference type="PANTHER" id="PTHR43562">
    <property type="entry name" value="NAPA-TYPE SODIUM/HYDROGEN ANTIPORTER"/>
    <property type="match status" value="1"/>
</dbReference>
<gene>
    <name evidence="12" type="ORF">A2919_01675</name>
</gene>
<feature type="transmembrane region" description="Helical" evidence="10">
    <location>
        <begin position="356"/>
        <end position="375"/>
    </location>
</feature>
<feature type="transmembrane region" description="Helical" evidence="10">
    <location>
        <begin position="235"/>
        <end position="252"/>
    </location>
</feature>
<evidence type="ECO:0000256" key="8">
    <source>
        <dbReference type="ARBA" id="ARBA00023136"/>
    </source>
</evidence>
<feature type="transmembrane region" description="Helical" evidence="10">
    <location>
        <begin position="264"/>
        <end position="286"/>
    </location>
</feature>
<dbReference type="Gene3D" id="1.20.1530.20">
    <property type="match status" value="1"/>
</dbReference>
<comment type="caution">
    <text evidence="12">The sequence shown here is derived from an EMBL/GenBank/DDBJ whole genome shotgun (WGS) entry which is preliminary data.</text>
</comment>
<evidence type="ECO:0000256" key="6">
    <source>
        <dbReference type="ARBA" id="ARBA00023053"/>
    </source>
</evidence>
<keyword evidence="2" id="KW-0813">Transport</keyword>
<dbReference type="InterPro" id="IPR038770">
    <property type="entry name" value="Na+/solute_symporter_sf"/>
</dbReference>
<keyword evidence="4 10" id="KW-0812">Transmembrane</keyword>
<evidence type="ECO:0000256" key="10">
    <source>
        <dbReference type="SAM" id="Phobius"/>
    </source>
</evidence>
<accession>A0A1G2HE54</accession>
<dbReference type="GO" id="GO:0015297">
    <property type="term" value="F:antiporter activity"/>
    <property type="evidence" value="ECO:0007669"/>
    <property type="project" value="UniProtKB-KW"/>
</dbReference>
<feature type="transmembrane region" description="Helical" evidence="10">
    <location>
        <begin position="29"/>
        <end position="47"/>
    </location>
</feature>
<name>A0A1G2HE54_9BACT</name>
<feature type="transmembrane region" description="Helical" evidence="10">
    <location>
        <begin position="53"/>
        <end position="72"/>
    </location>
</feature>
<evidence type="ECO:0000313" key="13">
    <source>
        <dbReference type="Proteomes" id="UP000178835"/>
    </source>
</evidence>
<protein>
    <recommendedName>
        <fullName evidence="11">Cation/H+ exchanger transmembrane domain-containing protein</fullName>
    </recommendedName>
</protein>
<dbReference type="GO" id="GO:0006814">
    <property type="term" value="P:sodium ion transport"/>
    <property type="evidence" value="ECO:0007669"/>
    <property type="project" value="UniProtKB-KW"/>
</dbReference>
<feature type="transmembrane region" description="Helical" evidence="10">
    <location>
        <begin position="145"/>
        <end position="165"/>
    </location>
</feature>
<dbReference type="EMBL" id="MHOH01000017">
    <property type="protein sequence ID" value="OGZ60570.1"/>
    <property type="molecule type" value="Genomic_DNA"/>
</dbReference>
<dbReference type="AlphaFoldDB" id="A0A1G2HE54"/>
<feature type="transmembrane region" description="Helical" evidence="10">
    <location>
        <begin position="84"/>
        <end position="108"/>
    </location>
</feature>
<feature type="transmembrane region" description="Helical" evidence="10">
    <location>
        <begin position="171"/>
        <end position="190"/>
    </location>
</feature>
<evidence type="ECO:0000256" key="7">
    <source>
        <dbReference type="ARBA" id="ARBA00023065"/>
    </source>
</evidence>
<comment type="subcellular location">
    <subcellularLocation>
        <location evidence="1">Membrane</location>
        <topology evidence="1">Multi-pass membrane protein</topology>
    </subcellularLocation>
</comment>
<evidence type="ECO:0000259" key="11">
    <source>
        <dbReference type="Pfam" id="PF00999"/>
    </source>
</evidence>
<evidence type="ECO:0000256" key="4">
    <source>
        <dbReference type="ARBA" id="ARBA00022692"/>
    </source>
</evidence>
<keyword evidence="6" id="KW-0915">Sodium</keyword>
<evidence type="ECO:0000256" key="2">
    <source>
        <dbReference type="ARBA" id="ARBA00022448"/>
    </source>
</evidence>
<dbReference type="Pfam" id="PF00999">
    <property type="entry name" value="Na_H_Exchanger"/>
    <property type="match status" value="1"/>
</dbReference>
<organism evidence="12 13">
    <name type="scientific">Candidatus Spechtbacteria bacterium RIFCSPLOWO2_01_FULL_43_12</name>
    <dbReference type="NCBI Taxonomy" id="1802162"/>
    <lineage>
        <taxon>Bacteria</taxon>
        <taxon>Candidatus Spechtiibacteriota</taxon>
    </lineage>
</organism>
<proteinExistence type="predicted"/>
<evidence type="ECO:0000256" key="1">
    <source>
        <dbReference type="ARBA" id="ARBA00004141"/>
    </source>
</evidence>
<sequence>MPELFPFFLILFVALFFSEAFSRINMPWVVALIIGGIIIGPFGVDIFEPNETVNLLGEIGLVFLMFMAGLEMRLSSLVNMKKEVARMSVLNGIIPFALGVGIGLYFGYGLLESLILGTVFISSSVAVIVPSLKSNGLLETRLGKSIVASVMVEDIISLLFLSVILQSVTPLTAIPLPIFYFLLFASLAALRWLLPRIRLFFFMLSREKASLFEWELQAIFVILLGTVVFFQVIGLHSIIAGFFAGLVLAESIKSDILMGKIRAIGYGFFIPIFFVLIGTKTNIGVFGETEGAILLVSVICISFIAVKFITGWMAGRLNGFNQMESILVGGATTPHLTTALAVAATAFELGLFSRELVTAIVILSVVTIAIGPITVKLIKARLNAGTLGPDVKYEEA</sequence>
<evidence type="ECO:0000256" key="5">
    <source>
        <dbReference type="ARBA" id="ARBA00022989"/>
    </source>
</evidence>
<dbReference type="GO" id="GO:1902600">
    <property type="term" value="P:proton transmembrane transport"/>
    <property type="evidence" value="ECO:0007669"/>
    <property type="project" value="InterPro"/>
</dbReference>
<feature type="transmembrane region" description="Helical" evidence="10">
    <location>
        <begin position="292"/>
        <end position="314"/>
    </location>
</feature>
<evidence type="ECO:0000313" key="12">
    <source>
        <dbReference type="EMBL" id="OGZ60570.1"/>
    </source>
</evidence>
<feature type="domain" description="Cation/H+ exchanger transmembrane" evidence="11">
    <location>
        <begin position="12"/>
        <end position="377"/>
    </location>
</feature>
<dbReference type="InterPro" id="IPR006153">
    <property type="entry name" value="Cation/H_exchanger_TM"/>
</dbReference>
<evidence type="ECO:0000256" key="9">
    <source>
        <dbReference type="ARBA" id="ARBA00023201"/>
    </source>
</evidence>
<keyword evidence="3" id="KW-0050">Antiport</keyword>
<dbReference type="GO" id="GO:0016020">
    <property type="term" value="C:membrane"/>
    <property type="evidence" value="ECO:0007669"/>
    <property type="project" value="UniProtKB-SubCell"/>
</dbReference>
<keyword evidence="8 10" id="KW-0472">Membrane</keyword>
<feature type="transmembrane region" description="Helical" evidence="10">
    <location>
        <begin position="6"/>
        <end position="22"/>
    </location>
</feature>
<keyword evidence="7" id="KW-0406">Ion transport</keyword>
<dbReference type="PANTHER" id="PTHR43562:SF3">
    <property type="entry name" value="SODIUM ION_PROTON EXCHANGER (EUROFUNG)"/>
    <property type="match status" value="1"/>
</dbReference>
<evidence type="ECO:0000256" key="3">
    <source>
        <dbReference type="ARBA" id="ARBA00022449"/>
    </source>
</evidence>